<reference evidence="1" key="1">
    <citation type="journal article" date="2014" name="Genome Biol. Evol.">
        <title>Pangenome evidence for extensive interdomain horizontal transfer affecting lineage core and shell genes in uncultured planktonic thaumarchaeota and euryarchaeota.</title>
        <authorList>
            <person name="Deschamps P."/>
            <person name="Zivanovic Y."/>
            <person name="Moreira D."/>
            <person name="Rodriguez-Valera F."/>
            <person name="Lopez-Garcia P."/>
        </authorList>
    </citation>
    <scope>NUCLEOTIDE SEQUENCE</scope>
</reference>
<proteinExistence type="predicted"/>
<dbReference type="EMBL" id="KF900914">
    <property type="protein sequence ID" value="AIF11318.1"/>
    <property type="molecule type" value="Genomic_DNA"/>
</dbReference>
<dbReference type="SUPFAM" id="SSF52540">
    <property type="entry name" value="P-loop containing nucleoside triphosphate hydrolases"/>
    <property type="match status" value="1"/>
</dbReference>
<organism evidence="1">
    <name type="scientific">uncultured marine group II/III euryarchaeote KM3_51_E06</name>
    <dbReference type="NCBI Taxonomy" id="1456455"/>
    <lineage>
        <taxon>Archaea</taxon>
        <taxon>Methanobacteriati</taxon>
        <taxon>Methanobacteriota</taxon>
        <taxon>environmental samples</taxon>
    </lineage>
</organism>
<dbReference type="InterPro" id="IPR027417">
    <property type="entry name" value="P-loop_NTPase"/>
</dbReference>
<evidence type="ECO:0000313" key="1">
    <source>
        <dbReference type="EMBL" id="AIF11318.1"/>
    </source>
</evidence>
<sequence>MDATQFDGAVHLAVESGCGGTTFALQIARNHLNENRHVAWVCPEMPNSARFGQLFANVNPIAVSRLHLAACGDNISKGIDSARELLDLLDNLSLVVIDDWCPSQGRPSSDVTQAMCGIIEHACEKEVPIIAVSAAYEDASGKAEWKARGRSTLEDVGAQTWFLLKDEGGISRRVIRKQDGVEVGLQLDEEGFTSR</sequence>
<dbReference type="AlphaFoldDB" id="A0A075HBV5"/>
<dbReference type="Gene3D" id="3.40.50.300">
    <property type="entry name" value="P-loop containing nucleotide triphosphate hydrolases"/>
    <property type="match status" value="1"/>
</dbReference>
<protein>
    <submittedName>
        <fullName evidence="1">Uncharacterized protein</fullName>
    </submittedName>
</protein>
<name>A0A075HBV5_9EURY</name>
<accession>A0A075HBV5</accession>